<evidence type="ECO:0000313" key="3">
    <source>
        <dbReference type="EMBL" id="GBG27199.1"/>
    </source>
</evidence>
<feature type="transmembrane region" description="Helical" evidence="1">
    <location>
        <begin position="308"/>
        <end position="326"/>
    </location>
</feature>
<feature type="transmembrane region" description="Helical" evidence="1">
    <location>
        <begin position="240"/>
        <end position="257"/>
    </location>
</feature>
<dbReference type="Pfam" id="PF03105">
    <property type="entry name" value="SPX"/>
    <property type="match status" value="1"/>
</dbReference>
<feature type="domain" description="SPX" evidence="2">
    <location>
        <begin position="1"/>
        <end position="149"/>
    </location>
</feature>
<feature type="transmembrane region" description="Helical" evidence="1">
    <location>
        <begin position="404"/>
        <end position="423"/>
    </location>
</feature>
<keyword evidence="1" id="KW-0812">Transmembrane</keyword>
<dbReference type="PROSITE" id="PS51382">
    <property type="entry name" value="SPX"/>
    <property type="match status" value="1"/>
</dbReference>
<dbReference type="InParanoid" id="A0A2R5GA62"/>
<gene>
    <name evidence="3" type="ORF">FCC1311_034222</name>
</gene>
<dbReference type="AlphaFoldDB" id="A0A2R5GA62"/>
<accession>A0A2R5GA62</accession>
<feature type="transmembrane region" description="Helical" evidence="1">
    <location>
        <begin position="378"/>
        <end position="398"/>
    </location>
</feature>
<name>A0A2R5GA62_9STRA</name>
<evidence type="ECO:0000313" key="4">
    <source>
        <dbReference type="Proteomes" id="UP000241890"/>
    </source>
</evidence>
<feature type="transmembrane region" description="Helical" evidence="1">
    <location>
        <begin position="346"/>
        <end position="366"/>
    </location>
</feature>
<feature type="transmembrane region" description="Helical" evidence="1">
    <location>
        <begin position="277"/>
        <end position="296"/>
    </location>
</feature>
<dbReference type="InterPro" id="IPR004331">
    <property type="entry name" value="SPX_dom"/>
</dbReference>
<sequence length="438" mass="49591">MKFGRRLLEELMEPNWEVYYVQYHTLKKIIFAIVQAQKHHRGQEANVLHEQFYARLEANLAAAEAFAEGLLAEVRSSREKVIKDVQAVRHPGSLSLSPKDDQALVTFVHWAEKVASLLKFCVTNRTAMRKITKKLDKNFSCAKTETTTKAPVPWTPSRQPFEKIQQELTNLMRVTKDVEYGIMTVSTQISARLRSIRALRFAETERLKLRRVEHFESELVRPFMLDRCAMREVYFEWRPLRISSWLAMLILAGVALHNNMLEIPPQLIFSALRGITFLIWIALVVLYVVQAVVVQAKLGRIAAGWRRLSMFAAIYLFAAALLRISSPRQEPGPESTFIAHDDDDNVSALIALCILCGVEAALYIRLPLGITWAIVPRALAFALIVIALLGPCLDAALQDYVHKIVQLAVAMLSIGFLGTVKSIRIDVQLRKDVGVLHL</sequence>
<organism evidence="3 4">
    <name type="scientific">Hondaea fermentalgiana</name>
    <dbReference type="NCBI Taxonomy" id="2315210"/>
    <lineage>
        <taxon>Eukaryota</taxon>
        <taxon>Sar</taxon>
        <taxon>Stramenopiles</taxon>
        <taxon>Bigyra</taxon>
        <taxon>Labyrinthulomycetes</taxon>
        <taxon>Thraustochytrida</taxon>
        <taxon>Thraustochytriidae</taxon>
        <taxon>Hondaea</taxon>
    </lineage>
</organism>
<protein>
    <recommendedName>
        <fullName evidence="2">SPX domain-containing protein</fullName>
    </recommendedName>
</protein>
<keyword evidence="4" id="KW-1185">Reference proteome</keyword>
<dbReference type="Proteomes" id="UP000241890">
    <property type="component" value="Unassembled WGS sequence"/>
</dbReference>
<keyword evidence="1" id="KW-0472">Membrane</keyword>
<evidence type="ECO:0000256" key="1">
    <source>
        <dbReference type="SAM" id="Phobius"/>
    </source>
</evidence>
<keyword evidence="1" id="KW-1133">Transmembrane helix</keyword>
<proteinExistence type="predicted"/>
<dbReference type="EMBL" id="BEYU01000028">
    <property type="protein sequence ID" value="GBG27199.1"/>
    <property type="molecule type" value="Genomic_DNA"/>
</dbReference>
<reference evidence="3 4" key="1">
    <citation type="submission" date="2017-12" db="EMBL/GenBank/DDBJ databases">
        <title>Sequencing, de novo assembly and annotation of complete genome of a new Thraustochytrid species, strain FCC1311.</title>
        <authorList>
            <person name="Sedici K."/>
            <person name="Godart F."/>
            <person name="Aiese Cigliano R."/>
            <person name="Sanseverino W."/>
            <person name="Barakat M."/>
            <person name="Ortet P."/>
            <person name="Marechal E."/>
            <person name="Cagnac O."/>
            <person name="Amato A."/>
        </authorList>
    </citation>
    <scope>NUCLEOTIDE SEQUENCE [LARGE SCALE GENOMIC DNA]</scope>
</reference>
<evidence type="ECO:0000259" key="2">
    <source>
        <dbReference type="PROSITE" id="PS51382"/>
    </source>
</evidence>
<comment type="caution">
    <text evidence="3">The sequence shown here is derived from an EMBL/GenBank/DDBJ whole genome shotgun (WGS) entry which is preliminary data.</text>
</comment>